<keyword evidence="12" id="KW-1185">Reference proteome</keyword>
<dbReference type="SUPFAM" id="SSF141322">
    <property type="entry name" value="NfeD domain-like"/>
    <property type="match status" value="1"/>
</dbReference>
<dbReference type="STRING" id="1249627.D779_0481"/>
<dbReference type="InterPro" id="IPR056738">
    <property type="entry name" value="NfeD1b_N"/>
</dbReference>
<dbReference type="InterPro" id="IPR056739">
    <property type="entry name" value="NfeD_membrane"/>
</dbReference>
<feature type="region of interest" description="Disordered" evidence="5">
    <location>
        <begin position="137"/>
        <end position="177"/>
    </location>
</feature>
<keyword evidence="3 6" id="KW-1133">Transmembrane helix</keyword>
<comment type="subcellular location">
    <subcellularLocation>
        <location evidence="1">Membrane</location>
        <topology evidence="1">Multi-pass membrane protein</topology>
    </subcellularLocation>
</comment>
<evidence type="ECO:0000313" key="12">
    <source>
        <dbReference type="Proteomes" id="UP000019460"/>
    </source>
</evidence>
<dbReference type="InterPro" id="IPR052165">
    <property type="entry name" value="Membrane_assoc_protease"/>
</dbReference>
<evidence type="ECO:0000256" key="1">
    <source>
        <dbReference type="ARBA" id="ARBA00004141"/>
    </source>
</evidence>
<dbReference type="FunFam" id="3.90.226.10:FF:000089">
    <property type="entry name" value="Membrane-bound serine protease"/>
    <property type="match status" value="1"/>
</dbReference>
<evidence type="ECO:0000256" key="2">
    <source>
        <dbReference type="ARBA" id="ARBA00022692"/>
    </source>
</evidence>
<dbReference type="EMBL" id="AONC01000014">
    <property type="protein sequence ID" value="EXJ16176.1"/>
    <property type="molecule type" value="Genomic_DNA"/>
</dbReference>
<dbReference type="PATRIC" id="fig|1249627.3.peg.1057"/>
<keyword evidence="11" id="KW-0378">Hydrolase</keyword>
<evidence type="ECO:0000256" key="6">
    <source>
        <dbReference type="SAM" id="Phobius"/>
    </source>
</evidence>
<dbReference type="Pfam" id="PF01957">
    <property type="entry name" value="NfeD"/>
    <property type="match status" value="1"/>
</dbReference>
<protein>
    <submittedName>
        <fullName evidence="11">Putative membrane-bound ClpP-class protease</fullName>
    </submittedName>
</protein>
<reference evidence="11 12" key="1">
    <citation type="submission" date="2012-11" db="EMBL/GenBank/DDBJ databases">
        <title>Genome assembly of Thiorhodococcus sp. AK35.</title>
        <authorList>
            <person name="Nupur N."/>
            <person name="Khatri I."/>
            <person name="Subramanian S."/>
            <person name="Pinnaka A."/>
        </authorList>
    </citation>
    <scope>NUCLEOTIDE SEQUENCE [LARGE SCALE GENOMIC DNA]</scope>
    <source>
        <strain evidence="11 12">AK35</strain>
    </source>
</reference>
<dbReference type="InterPro" id="IPR012340">
    <property type="entry name" value="NA-bd_OB-fold"/>
</dbReference>
<evidence type="ECO:0000256" key="5">
    <source>
        <dbReference type="SAM" id="MobiDB-lite"/>
    </source>
</evidence>
<feature type="domain" description="NfeD-like C-terminal" evidence="8">
    <location>
        <begin position="410"/>
        <end position="465"/>
    </location>
</feature>
<feature type="signal peptide" evidence="7">
    <location>
        <begin position="1"/>
        <end position="28"/>
    </location>
</feature>
<comment type="caution">
    <text evidence="11">The sequence shown here is derived from an EMBL/GenBank/DDBJ whole genome shotgun (WGS) entry which is preliminary data.</text>
</comment>
<evidence type="ECO:0000259" key="9">
    <source>
        <dbReference type="Pfam" id="PF24961"/>
    </source>
</evidence>
<dbReference type="Gene3D" id="3.90.226.10">
    <property type="entry name" value="2-enoyl-CoA Hydratase, Chain A, domain 1"/>
    <property type="match status" value="1"/>
</dbReference>
<keyword evidence="4 6" id="KW-0472">Membrane</keyword>
<evidence type="ECO:0000259" key="8">
    <source>
        <dbReference type="Pfam" id="PF01957"/>
    </source>
</evidence>
<feature type="transmembrane region" description="Helical" evidence="6">
    <location>
        <begin position="323"/>
        <end position="340"/>
    </location>
</feature>
<accession>W9VGN8</accession>
<dbReference type="AlphaFoldDB" id="W9VGN8"/>
<organism evidence="11 12">
    <name type="scientific">Imhoffiella purpurea</name>
    <dbReference type="NCBI Taxonomy" id="1249627"/>
    <lineage>
        <taxon>Bacteria</taxon>
        <taxon>Pseudomonadati</taxon>
        <taxon>Pseudomonadota</taxon>
        <taxon>Gammaproteobacteria</taxon>
        <taxon>Chromatiales</taxon>
        <taxon>Chromatiaceae</taxon>
        <taxon>Imhoffiella</taxon>
    </lineage>
</organism>
<dbReference type="OrthoDB" id="5289056at2"/>
<evidence type="ECO:0000256" key="4">
    <source>
        <dbReference type="ARBA" id="ARBA00023136"/>
    </source>
</evidence>
<keyword evidence="2 6" id="KW-0812">Transmembrane</keyword>
<dbReference type="CDD" id="cd07020">
    <property type="entry name" value="Clp_protease_NfeD_1"/>
    <property type="match status" value="1"/>
</dbReference>
<feature type="transmembrane region" description="Helical" evidence="6">
    <location>
        <begin position="372"/>
        <end position="395"/>
    </location>
</feature>
<evidence type="ECO:0000256" key="3">
    <source>
        <dbReference type="ARBA" id="ARBA00022989"/>
    </source>
</evidence>
<dbReference type="GO" id="GO:0008233">
    <property type="term" value="F:peptidase activity"/>
    <property type="evidence" value="ECO:0007669"/>
    <property type="project" value="UniProtKB-KW"/>
</dbReference>
<feature type="chain" id="PRO_5004934019" evidence="7">
    <location>
        <begin position="29"/>
        <end position="477"/>
    </location>
</feature>
<dbReference type="RefSeq" id="WP_043750468.1">
    <property type="nucleotide sequence ID" value="NZ_AONC01000014.1"/>
</dbReference>
<keyword evidence="7" id="KW-0732">Signal</keyword>
<dbReference type="InterPro" id="IPR029045">
    <property type="entry name" value="ClpP/crotonase-like_dom_sf"/>
</dbReference>
<proteinExistence type="predicted"/>
<dbReference type="InterPro" id="IPR002810">
    <property type="entry name" value="NfeD-like_C"/>
</dbReference>
<feature type="transmembrane region" description="Helical" evidence="6">
    <location>
        <begin position="270"/>
        <end position="292"/>
    </location>
</feature>
<keyword evidence="11" id="KW-0645">Protease</keyword>
<name>W9VGN8_9GAMM</name>
<gene>
    <name evidence="11" type="ORF">D779_0481</name>
</gene>
<dbReference type="GO" id="GO:0016020">
    <property type="term" value="C:membrane"/>
    <property type="evidence" value="ECO:0007669"/>
    <property type="project" value="UniProtKB-SubCell"/>
</dbReference>
<dbReference type="eggNOG" id="COG1030">
    <property type="taxonomic scope" value="Bacteria"/>
</dbReference>
<dbReference type="PANTHER" id="PTHR33507:SF4">
    <property type="entry name" value="NODULATION COMPETITIVENESS PROTEIN NFED"/>
    <property type="match status" value="1"/>
</dbReference>
<evidence type="ECO:0000313" key="11">
    <source>
        <dbReference type="EMBL" id="EXJ16176.1"/>
    </source>
</evidence>
<feature type="domain" description="NfeD1b N-terminal" evidence="10">
    <location>
        <begin position="43"/>
        <end position="140"/>
    </location>
</feature>
<sequence length="477" mass="49408">MKTRIGFSPLLPLLWAAALVLGAIGAAADGAPDSLARKALVLEVRGVIGPAMASYVADSIAEAQTRDAELVILRMDTPGGLDPSMRSIIQSIAASSVPVVGYVAPTGARAASAGTYILYACQIAAMAPGTNLGAATPVRLGGLPTPKPASEPENEEGARDGTQDAGSASSPEPSDAKERKLINDAAAYIRALASLHGRNADWAERAVREGASLSAEEALEAHVIDLMAPSLETLLRAIDGRAVRLGETRVVLDTSDLEPIERRPDWKTRLLAVIGHPNVAYILMLVGIYGLIYEFSNPGAVLPGTLGTLSLLLALYAFQVLPINYAGVGLIILGLALMAMELITPSFGALGLGGIAAFILGSLILIDSDAPALGISLPLVLGLALFSALVIFLALGLALRAHRRPVTTGAEELAGAQGEVVGGFPGSGSVRLHGEIWSASSDRPIVPGTRIRVVRRDGLRLTVEPIHTSPTKASKPS</sequence>
<dbReference type="SUPFAM" id="SSF52096">
    <property type="entry name" value="ClpP/crotonase"/>
    <property type="match status" value="1"/>
</dbReference>
<dbReference type="Proteomes" id="UP000019460">
    <property type="component" value="Unassembled WGS sequence"/>
</dbReference>
<feature type="domain" description="NfeD integral membrane" evidence="9">
    <location>
        <begin position="278"/>
        <end position="394"/>
    </location>
</feature>
<feature type="transmembrane region" description="Helical" evidence="6">
    <location>
        <begin position="347"/>
        <end position="366"/>
    </location>
</feature>
<dbReference type="PANTHER" id="PTHR33507">
    <property type="entry name" value="INNER MEMBRANE PROTEIN YBBJ"/>
    <property type="match status" value="1"/>
</dbReference>
<dbReference type="GO" id="GO:0006508">
    <property type="term" value="P:proteolysis"/>
    <property type="evidence" value="ECO:0007669"/>
    <property type="project" value="UniProtKB-KW"/>
</dbReference>
<evidence type="ECO:0000259" key="10">
    <source>
        <dbReference type="Pfam" id="PF25145"/>
    </source>
</evidence>
<dbReference type="Pfam" id="PF25145">
    <property type="entry name" value="NfeD1b_N"/>
    <property type="match status" value="1"/>
</dbReference>
<dbReference type="Pfam" id="PF24961">
    <property type="entry name" value="NfeD_membrane"/>
    <property type="match status" value="1"/>
</dbReference>
<evidence type="ECO:0000256" key="7">
    <source>
        <dbReference type="SAM" id="SignalP"/>
    </source>
</evidence>
<dbReference type="Gene3D" id="2.40.50.140">
    <property type="entry name" value="Nucleic acid-binding proteins"/>
    <property type="match status" value="1"/>
</dbReference>